<feature type="domain" description="2Fe-2S ferredoxin-type" evidence="7">
    <location>
        <begin position="5"/>
        <end position="110"/>
    </location>
</feature>
<comment type="caution">
    <text evidence="8">The sequence shown here is derived from an EMBL/GenBank/DDBJ whole genome shotgun (WGS) entry which is preliminary data.</text>
</comment>
<keyword evidence="3" id="KW-0479">Metal-binding</keyword>
<dbReference type="AlphaFoldDB" id="A0A501WGY6"/>
<organism evidence="8 9">
    <name type="scientific">Pontibacter mangrovi</name>
    <dbReference type="NCBI Taxonomy" id="2589816"/>
    <lineage>
        <taxon>Bacteria</taxon>
        <taxon>Pseudomonadati</taxon>
        <taxon>Bacteroidota</taxon>
        <taxon>Cytophagia</taxon>
        <taxon>Cytophagales</taxon>
        <taxon>Hymenobacteraceae</taxon>
        <taxon>Pontibacter</taxon>
    </lineage>
</organism>
<evidence type="ECO:0000256" key="5">
    <source>
        <dbReference type="ARBA" id="ARBA00023014"/>
    </source>
</evidence>
<evidence type="ECO:0000256" key="2">
    <source>
        <dbReference type="ARBA" id="ARBA00022714"/>
    </source>
</evidence>
<evidence type="ECO:0000256" key="3">
    <source>
        <dbReference type="ARBA" id="ARBA00022723"/>
    </source>
</evidence>
<dbReference type="GO" id="GO:0009055">
    <property type="term" value="F:electron transfer activity"/>
    <property type="evidence" value="ECO:0007669"/>
    <property type="project" value="TreeGrafter"/>
</dbReference>
<keyword evidence="4" id="KW-0408">Iron</keyword>
<dbReference type="InterPro" id="IPR036010">
    <property type="entry name" value="2Fe-2S_ferredoxin-like_sf"/>
</dbReference>
<dbReference type="PANTHER" id="PTHR23426:SF65">
    <property type="entry name" value="FERREDOXIN-2, MITOCHONDRIAL"/>
    <property type="match status" value="1"/>
</dbReference>
<keyword evidence="2" id="KW-0001">2Fe-2S</keyword>
<dbReference type="Proteomes" id="UP000316727">
    <property type="component" value="Unassembled WGS sequence"/>
</dbReference>
<gene>
    <name evidence="8" type="ORF">FJM65_03355</name>
</gene>
<proteinExistence type="inferred from homology"/>
<dbReference type="OrthoDB" id="9799640at2"/>
<name>A0A501WGY6_9BACT</name>
<dbReference type="Gene3D" id="3.10.20.30">
    <property type="match status" value="1"/>
</dbReference>
<dbReference type="SUPFAM" id="SSF54292">
    <property type="entry name" value="2Fe-2S ferredoxin-like"/>
    <property type="match status" value="1"/>
</dbReference>
<dbReference type="GO" id="GO:0051537">
    <property type="term" value="F:2 iron, 2 sulfur cluster binding"/>
    <property type="evidence" value="ECO:0007669"/>
    <property type="project" value="UniProtKB-KW"/>
</dbReference>
<evidence type="ECO:0000256" key="6">
    <source>
        <dbReference type="ARBA" id="ARBA00034078"/>
    </source>
</evidence>
<evidence type="ECO:0000256" key="4">
    <source>
        <dbReference type="ARBA" id="ARBA00023004"/>
    </source>
</evidence>
<dbReference type="GO" id="GO:0140647">
    <property type="term" value="P:P450-containing electron transport chain"/>
    <property type="evidence" value="ECO:0007669"/>
    <property type="project" value="InterPro"/>
</dbReference>
<dbReference type="InterPro" id="IPR001055">
    <property type="entry name" value="Adrenodoxin-like"/>
</dbReference>
<keyword evidence="5" id="KW-0411">Iron-sulfur</keyword>
<accession>A0A501WGY6</accession>
<dbReference type="Pfam" id="PF00111">
    <property type="entry name" value="Fer2"/>
    <property type="match status" value="1"/>
</dbReference>
<protein>
    <submittedName>
        <fullName evidence="8">2Fe-2S iron-sulfur cluster binding domain-containing protein</fullName>
    </submittedName>
</protein>
<evidence type="ECO:0000313" key="9">
    <source>
        <dbReference type="Proteomes" id="UP000316727"/>
    </source>
</evidence>
<evidence type="ECO:0000256" key="1">
    <source>
        <dbReference type="ARBA" id="ARBA00010914"/>
    </source>
</evidence>
<keyword evidence="9" id="KW-1185">Reference proteome</keyword>
<dbReference type="PROSITE" id="PS51085">
    <property type="entry name" value="2FE2S_FER_2"/>
    <property type="match status" value="1"/>
</dbReference>
<comment type="cofactor">
    <cofactor evidence="6">
        <name>[2Fe-2S] cluster</name>
        <dbReference type="ChEBI" id="CHEBI:190135"/>
    </cofactor>
</comment>
<reference evidence="8 9" key="1">
    <citation type="submission" date="2019-06" db="EMBL/GenBank/DDBJ databases">
        <title>A novel bacterium of genus Pontibacter, isolated from marine sediment.</title>
        <authorList>
            <person name="Huang H."/>
            <person name="Mo K."/>
            <person name="Hu Y."/>
        </authorList>
    </citation>
    <scope>NUCLEOTIDE SEQUENCE [LARGE SCALE GENOMIC DNA]</scope>
    <source>
        <strain evidence="8 9">HB172049</strain>
    </source>
</reference>
<dbReference type="PANTHER" id="PTHR23426">
    <property type="entry name" value="FERREDOXIN/ADRENODOXIN"/>
    <property type="match status" value="1"/>
</dbReference>
<evidence type="ECO:0000313" key="8">
    <source>
        <dbReference type="EMBL" id="TPE46391.1"/>
    </source>
</evidence>
<comment type="similarity">
    <text evidence="1">Belongs to the adrenodoxin/putidaredoxin family.</text>
</comment>
<dbReference type="CDD" id="cd00207">
    <property type="entry name" value="fer2"/>
    <property type="match status" value="1"/>
</dbReference>
<dbReference type="EMBL" id="VFRQ01000001">
    <property type="protein sequence ID" value="TPE46391.1"/>
    <property type="molecule type" value="Genomic_DNA"/>
</dbReference>
<dbReference type="InterPro" id="IPR001041">
    <property type="entry name" value="2Fe-2S_ferredoxin-type"/>
</dbReference>
<dbReference type="GO" id="GO:0046872">
    <property type="term" value="F:metal ion binding"/>
    <property type="evidence" value="ECO:0007669"/>
    <property type="project" value="UniProtKB-KW"/>
</dbReference>
<sequence>MKDAINIYVEQENGERVELEAPLDMNLSVMEVLKANEFPIQAVCGGMAICATCHVEVLQSGASGELPEMNDDEAYMLETLPHATDASRLSCQLRVNPDLDGLVVRIMPEA</sequence>
<dbReference type="InterPro" id="IPR012675">
    <property type="entry name" value="Beta-grasp_dom_sf"/>
</dbReference>
<evidence type="ECO:0000259" key="7">
    <source>
        <dbReference type="PROSITE" id="PS51085"/>
    </source>
</evidence>
<dbReference type="RefSeq" id="WP_140619383.1">
    <property type="nucleotide sequence ID" value="NZ_VFRQ01000001.1"/>
</dbReference>
<dbReference type="PRINTS" id="PR00355">
    <property type="entry name" value="ADRENODOXIN"/>
</dbReference>